<keyword evidence="9" id="KW-0808">Transferase</keyword>
<keyword evidence="5 7" id="KW-1133">Transmembrane helix</keyword>
<evidence type="ECO:0000256" key="7">
    <source>
        <dbReference type="SAM" id="Phobius"/>
    </source>
</evidence>
<comment type="caution">
    <text evidence="9">The sequence shown here is derived from an EMBL/GenBank/DDBJ whole genome shotgun (WGS) entry which is preliminary data.</text>
</comment>
<evidence type="ECO:0000256" key="4">
    <source>
        <dbReference type="ARBA" id="ARBA00022692"/>
    </source>
</evidence>
<accession>A0A0A5GHE6</accession>
<protein>
    <submittedName>
        <fullName evidence="9">Acyltransferase</fullName>
    </submittedName>
</protein>
<name>A0A0A5GHE6_9BACI</name>
<dbReference type="GO" id="GO:0005886">
    <property type="term" value="C:plasma membrane"/>
    <property type="evidence" value="ECO:0007669"/>
    <property type="project" value="UniProtKB-SubCell"/>
</dbReference>
<dbReference type="PANTHER" id="PTHR40074">
    <property type="entry name" value="O-ACETYLTRANSFERASE WECH"/>
    <property type="match status" value="1"/>
</dbReference>
<dbReference type="EMBL" id="AVPF01000006">
    <property type="protein sequence ID" value="KGX90648.1"/>
    <property type="molecule type" value="Genomic_DNA"/>
</dbReference>
<comment type="subcellular location">
    <subcellularLocation>
        <location evidence="1">Cell membrane</location>
        <topology evidence="1">Multi-pass membrane protein</topology>
    </subcellularLocation>
</comment>
<evidence type="ECO:0000256" key="1">
    <source>
        <dbReference type="ARBA" id="ARBA00004651"/>
    </source>
</evidence>
<keyword evidence="3" id="KW-1003">Cell membrane</keyword>
<dbReference type="PANTHER" id="PTHR40074:SF2">
    <property type="entry name" value="O-ACETYLTRANSFERASE WECH"/>
    <property type="match status" value="1"/>
</dbReference>
<evidence type="ECO:0000313" key="10">
    <source>
        <dbReference type="Proteomes" id="UP000030403"/>
    </source>
</evidence>
<dbReference type="InterPro" id="IPR002656">
    <property type="entry name" value="Acyl_transf_3_dom"/>
</dbReference>
<dbReference type="GO" id="GO:0016413">
    <property type="term" value="F:O-acetyltransferase activity"/>
    <property type="evidence" value="ECO:0007669"/>
    <property type="project" value="TreeGrafter"/>
</dbReference>
<feature type="transmembrane region" description="Helical" evidence="7">
    <location>
        <begin position="247"/>
        <end position="268"/>
    </location>
</feature>
<dbReference type="Proteomes" id="UP000030403">
    <property type="component" value="Unassembled WGS sequence"/>
</dbReference>
<dbReference type="Pfam" id="PF01757">
    <property type="entry name" value="Acyl_transf_3"/>
    <property type="match status" value="1"/>
</dbReference>
<feature type="transmembrane region" description="Helical" evidence="7">
    <location>
        <begin position="181"/>
        <end position="204"/>
    </location>
</feature>
<dbReference type="STRING" id="1385511.GCA_000425225_01500"/>
<reference evidence="9 10" key="1">
    <citation type="submission" date="2013-08" db="EMBL/GenBank/DDBJ databases">
        <authorList>
            <person name="Huang J."/>
            <person name="Wang G."/>
        </authorList>
    </citation>
    <scope>NUCLEOTIDE SEQUENCE [LARGE SCALE GENOMIC DNA]</scope>
    <source>
        <strain evidence="9 10">BH030004</strain>
    </source>
</reference>
<comment type="similarity">
    <text evidence="2">Belongs to the acyltransferase 3 family.</text>
</comment>
<feature type="transmembrane region" description="Helical" evidence="7">
    <location>
        <begin position="128"/>
        <end position="148"/>
    </location>
</feature>
<keyword evidence="10" id="KW-1185">Reference proteome</keyword>
<dbReference type="AlphaFoldDB" id="A0A0A5GHE6"/>
<feature type="transmembrane region" description="Helical" evidence="7">
    <location>
        <begin position="280"/>
        <end position="302"/>
    </location>
</feature>
<evidence type="ECO:0000313" key="9">
    <source>
        <dbReference type="EMBL" id="KGX90648.1"/>
    </source>
</evidence>
<evidence type="ECO:0000256" key="5">
    <source>
        <dbReference type="ARBA" id="ARBA00022989"/>
    </source>
</evidence>
<dbReference type="eggNOG" id="COG1835">
    <property type="taxonomic scope" value="Bacteria"/>
</dbReference>
<dbReference type="GO" id="GO:0009246">
    <property type="term" value="P:enterobacterial common antigen biosynthetic process"/>
    <property type="evidence" value="ECO:0007669"/>
    <property type="project" value="TreeGrafter"/>
</dbReference>
<feature type="transmembrane region" description="Helical" evidence="7">
    <location>
        <begin position="160"/>
        <end position="175"/>
    </location>
</feature>
<evidence type="ECO:0000256" key="3">
    <source>
        <dbReference type="ARBA" id="ARBA00022475"/>
    </source>
</evidence>
<keyword evidence="6 7" id="KW-0472">Membrane</keyword>
<evidence type="ECO:0000259" key="8">
    <source>
        <dbReference type="Pfam" id="PF01757"/>
    </source>
</evidence>
<keyword evidence="9" id="KW-0012">Acyltransferase</keyword>
<feature type="transmembrane region" description="Helical" evidence="7">
    <location>
        <begin position="322"/>
        <end position="343"/>
    </location>
</feature>
<keyword evidence="4 7" id="KW-0812">Transmembrane</keyword>
<feature type="transmembrane region" description="Helical" evidence="7">
    <location>
        <begin position="87"/>
        <end position="108"/>
    </location>
</feature>
<gene>
    <name evidence="9" type="ORF">N783_20020</name>
</gene>
<dbReference type="OrthoDB" id="65129at2"/>
<feature type="transmembrane region" description="Helical" evidence="7">
    <location>
        <begin position="9"/>
        <end position="29"/>
    </location>
</feature>
<dbReference type="RefSeq" id="WP_027448395.1">
    <property type="nucleotide sequence ID" value="NZ_AVPF01000006.1"/>
</dbReference>
<sequence length="371" mass="43622">MTKSRIDSIFLLRLFAMLMVVLVHVTGQFQSTLPFDSGAFQKYHFINRIVRIEAGIFIMITGMVFFFNYMKKNLTWDVLKDYYKKRVTFILVPYLIWAVFYEVYMYQIGFREVNIMESVDRILHGESYYQLHFIFLIVQFYLVLPLFVYMAQKLTFFRKYMWAFGFGLELLYFYLNTTYEITTFHVFLNSIGTFLLGAWIGTYYNEMRQKIRSYSSVLLFIASAVAGITTVYLHYDMYMLNESTLPGITYKFVNLIYMVAGSYMIFRLAELASDKMPKRLFGAVKNVAVYSFGFYLLHPVVLREVAKFIPADPNYMFHIQMGLRYISTVILCYLIIWTVHKFVPGASAIFGKLPQKASFVVPKHSEQKATM</sequence>
<feature type="transmembrane region" description="Helical" evidence="7">
    <location>
        <begin position="49"/>
        <end position="67"/>
    </location>
</feature>
<evidence type="ECO:0000256" key="2">
    <source>
        <dbReference type="ARBA" id="ARBA00007400"/>
    </source>
</evidence>
<proteinExistence type="inferred from homology"/>
<evidence type="ECO:0000256" key="6">
    <source>
        <dbReference type="ARBA" id="ARBA00023136"/>
    </source>
</evidence>
<organism evidence="9 10">
    <name type="scientific">Pontibacillus marinus BH030004 = DSM 16465</name>
    <dbReference type="NCBI Taxonomy" id="1385511"/>
    <lineage>
        <taxon>Bacteria</taxon>
        <taxon>Bacillati</taxon>
        <taxon>Bacillota</taxon>
        <taxon>Bacilli</taxon>
        <taxon>Bacillales</taxon>
        <taxon>Bacillaceae</taxon>
        <taxon>Pontibacillus</taxon>
    </lineage>
</organism>
<feature type="transmembrane region" description="Helical" evidence="7">
    <location>
        <begin position="216"/>
        <end position="235"/>
    </location>
</feature>
<feature type="domain" description="Acyltransferase 3" evidence="8">
    <location>
        <begin position="9"/>
        <end position="337"/>
    </location>
</feature>